<name>A0A1H3T6B4_9BURK</name>
<evidence type="ECO:0000313" key="3">
    <source>
        <dbReference type="Proteomes" id="UP000183417"/>
    </source>
</evidence>
<keyword evidence="1" id="KW-0812">Transmembrane</keyword>
<gene>
    <name evidence="2" type="ORF">SAMN05421547_12570</name>
</gene>
<proteinExistence type="predicted"/>
<dbReference type="Proteomes" id="UP000183417">
    <property type="component" value="Unassembled WGS sequence"/>
</dbReference>
<organism evidence="2 3">
    <name type="scientific">Delftia lacustris</name>
    <dbReference type="NCBI Taxonomy" id="558537"/>
    <lineage>
        <taxon>Bacteria</taxon>
        <taxon>Pseudomonadati</taxon>
        <taxon>Pseudomonadota</taxon>
        <taxon>Betaproteobacteria</taxon>
        <taxon>Burkholderiales</taxon>
        <taxon>Comamonadaceae</taxon>
        <taxon>Delftia</taxon>
    </lineage>
</organism>
<protein>
    <submittedName>
        <fullName evidence="2">Uncharacterized protein</fullName>
    </submittedName>
</protein>
<reference evidence="2 3" key="1">
    <citation type="submission" date="2016-10" db="EMBL/GenBank/DDBJ databases">
        <authorList>
            <person name="de Groot N.N."/>
        </authorList>
    </citation>
    <scope>NUCLEOTIDE SEQUENCE [LARGE SCALE GENOMIC DNA]</scope>
    <source>
        <strain evidence="2 3">LMG 24775</strain>
    </source>
</reference>
<dbReference type="AlphaFoldDB" id="A0A1H3T6B4"/>
<feature type="transmembrane region" description="Helical" evidence="1">
    <location>
        <begin position="16"/>
        <end position="38"/>
    </location>
</feature>
<accession>A0A1H3T6B4</accession>
<keyword evidence="1" id="KW-1133">Transmembrane helix</keyword>
<evidence type="ECO:0000313" key="2">
    <source>
        <dbReference type="EMBL" id="SDZ45467.1"/>
    </source>
</evidence>
<sequence length="58" mass="6315">MHAPGEVGAKGGEADIAMAVSVSLNLNIFLPLLVQAFLKLWKFWFQMIFGGFNGTPFS</sequence>
<dbReference type="EMBL" id="FNPE01000025">
    <property type="protein sequence ID" value="SDZ45467.1"/>
    <property type="molecule type" value="Genomic_DNA"/>
</dbReference>
<keyword evidence="1" id="KW-0472">Membrane</keyword>
<evidence type="ECO:0000256" key="1">
    <source>
        <dbReference type="SAM" id="Phobius"/>
    </source>
</evidence>